<keyword evidence="2" id="KW-1185">Reference proteome</keyword>
<protein>
    <submittedName>
        <fullName evidence="1">Uncharacterized protein</fullName>
    </submittedName>
</protein>
<reference evidence="1 2" key="1">
    <citation type="submission" date="2018-04" db="EMBL/GenBank/DDBJ databases">
        <title>Genomic Encyclopedia of Type Strains, Phase IV (KMG-IV): sequencing the most valuable type-strain genomes for metagenomic binning, comparative biology and taxonomic classification.</title>
        <authorList>
            <person name="Goeker M."/>
        </authorList>
    </citation>
    <scope>NUCLEOTIDE SEQUENCE [LARGE SCALE GENOMIC DNA]</scope>
    <source>
        <strain evidence="1 2">DSM 28520</strain>
    </source>
</reference>
<sequence>MIINVYLYSISLKGYQDLIFEQSKLDLNCSIYTVSVSKAIKTLKLLYGHRP</sequence>
<dbReference type="AlphaFoldDB" id="A0A2U1FKN2"/>
<organism evidence="1 2">
    <name type="scientific">Porphyromonas loveana</name>
    <dbReference type="NCBI Taxonomy" id="1884669"/>
    <lineage>
        <taxon>Bacteria</taxon>
        <taxon>Pseudomonadati</taxon>
        <taxon>Bacteroidota</taxon>
        <taxon>Bacteroidia</taxon>
        <taxon>Bacteroidales</taxon>
        <taxon>Porphyromonadaceae</taxon>
        <taxon>Porphyromonas</taxon>
    </lineage>
</organism>
<name>A0A2U1FKN2_9PORP</name>
<proteinExistence type="predicted"/>
<dbReference type="EMBL" id="QEKY01000004">
    <property type="protein sequence ID" value="PVZ12727.1"/>
    <property type="molecule type" value="Genomic_DNA"/>
</dbReference>
<comment type="caution">
    <text evidence="1">The sequence shown here is derived from an EMBL/GenBank/DDBJ whole genome shotgun (WGS) entry which is preliminary data.</text>
</comment>
<gene>
    <name evidence="1" type="ORF">C7382_10434</name>
</gene>
<evidence type="ECO:0000313" key="2">
    <source>
        <dbReference type="Proteomes" id="UP000245462"/>
    </source>
</evidence>
<dbReference type="Proteomes" id="UP000245462">
    <property type="component" value="Unassembled WGS sequence"/>
</dbReference>
<accession>A0A2U1FKN2</accession>
<evidence type="ECO:0000313" key="1">
    <source>
        <dbReference type="EMBL" id="PVZ12727.1"/>
    </source>
</evidence>